<dbReference type="Pfam" id="PF05380">
    <property type="entry name" value="Peptidase_A17"/>
    <property type="match status" value="1"/>
</dbReference>
<gene>
    <name evidence="1" type="ORF">pdam_00021741</name>
</gene>
<organism evidence="1 2">
    <name type="scientific">Pocillopora damicornis</name>
    <name type="common">Cauliflower coral</name>
    <name type="synonym">Millepora damicornis</name>
    <dbReference type="NCBI Taxonomy" id="46731"/>
    <lineage>
        <taxon>Eukaryota</taxon>
        <taxon>Metazoa</taxon>
        <taxon>Cnidaria</taxon>
        <taxon>Anthozoa</taxon>
        <taxon>Hexacorallia</taxon>
        <taxon>Scleractinia</taxon>
        <taxon>Astrocoeniina</taxon>
        <taxon>Pocilloporidae</taxon>
        <taxon>Pocillopora</taxon>
    </lineage>
</organism>
<proteinExistence type="predicted"/>
<reference evidence="1 2" key="1">
    <citation type="journal article" date="2018" name="Sci. Rep.">
        <title>Comparative analysis of the Pocillopora damicornis genome highlights role of immune system in coral evolution.</title>
        <authorList>
            <person name="Cunning R."/>
            <person name="Bay R.A."/>
            <person name="Gillette P."/>
            <person name="Baker A.C."/>
            <person name="Traylor-Knowles N."/>
        </authorList>
    </citation>
    <scope>NUCLEOTIDE SEQUENCE [LARGE SCALE GENOMIC DNA]</scope>
    <source>
        <strain evidence="1">RSMAS</strain>
        <tissue evidence="1">Whole animal</tissue>
    </source>
</reference>
<feature type="non-terminal residue" evidence="1">
    <location>
        <position position="144"/>
    </location>
</feature>
<protein>
    <submittedName>
        <fullName evidence="1">Uncharacterized protein</fullName>
    </submittedName>
</protein>
<comment type="caution">
    <text evidence="1">The sequence shown here is derived from an EMBL/GenBank/DDBJ whole genome shotgun (WGS) entry which is preliminary data.</text>
</comment>
<evidence type="ECO:0000313" key="2">
    <source>
        <dbReference type="Proteomes" id="UP000275408"/>
    </source>
</evidence>
<feature type="non-terminal residue" evidence="1">
    <location>
        <position position="1"/>
    </location>
</feature>
<dbReference type="Proteomes" id="UP000275408">
    <property type="component" value="Unassembled WGS sequence"/>
</dbReference>
<dbReference type="InterPro" id="IPR008042">
    <property type="entry name" value="Retrotrans_Pao"/>
</dbReference>
<keyword evidence="2" id="KW-1185">Reference proteome</keyword>
<name>A0A3M6TLX2_POCDA</name>
<sequence length="144" mass="16665">VQERVVICSQHGFGDAPSKAYTAVIYLRVTITKGSLVKFVASNSRVAPCERIAYWTAHIYLENVLQKSELRKGQTAKEKPHPLCSKVWKNHEVIAEKGHPFTRQVDGSRYCSRRTLRIKEIQKSFSKNPKFDIWKKQFCNFTNH</sequence>
<dbReference type="EMBL" id="RCHS01003369">
    <property type="protein sequence ID" value="RMX42427.1"/>
    <property type="molecule type" value="Genomic_DNA"/>
</dbReference>
<accession>A0A3M6TLX2</accession>
<evidence type="ECO:0000313" key="1">
    <source>
        <dbReference type="EMBL" id="RMX42427.1"/>
    </source>
</evidence>
<dbReference type="AlphaFoldDB" id="A0A3M6TLX2"/>